<evidence type="ECO:0000313" key="3">
    <source>
        <dbReference type="Proteomes" id="UP000444960"/>
    </source>
</evidence>
<evidence type="ECO:0000256" key="1">
    <source>
        <dbReference type="SAM" id="MobiDB-lite"/>
    </source>
</evidence>
<accession>A0A7I9VC59</accession>
<organism evidence="2 3">
    <name type="scientific">Gordonia spumicola</name>
    <dbReference type="NCBI Taxonomy" id="589161"/>
    <lineage>
        <taxon>Bacteria</taxon>
        <taxon>Bacillati</taxon>
        <taxon>Actinomycetota</taxon>
        <taxon>Actinomycetes</taxon>
        <taxon>Mycobacteriales</taxon>
        <taxon>Gordoniaceae</taxon>
        <taxon>Gordonia</taxon>
    </lineage>
</organism>
<feature type="region of interest" description="Disordered" evidence="1">
    <location>
        <begin position="51"/>
        <end position="119"/>
    </location>
</feature>
<dbReference type="AlphaFoldDB" id="A0A7I9VC59"/>
<proteinExistence type="predicted"/>
<keyword evidence="3" id="KW-1185">Reference proteome</keyword>
<feature type="compositionally biased region" description="Polar residues" evidence="1">
    <location>
        <begin position="56"/>
        <end position="68"/>
    </location>
</feature>
<reference evidence="3" key="1">
    <citation type="submission" date="2019-06" db="EMBL/GenBank/DDBJ databases">
        <title>Gordonia isolated from sludge of a wastewater treatment plant.</title>
        <authorList>
            <person name="Tamura T."/>
            <person name="Aoyama K."/>
            <person name="Kang Y."/>
            <person name="Saito S."/>
            <person name="Akiyama N."/>
            <person name="Yazawa K."/>
            <person name="Gonoi T."/>
            <person name="Mikami Y."/>
        </authorList>
    </citation>
    <scope>NUCLEOTIDE SEQUENCE [LARGE SCALE GENOMIC DNA]</scope>
    <source>
        <strain evidence="3">NBRC 107696</strain>
    </source>
</reference>
<comment type="caution">
    <text evidence="2">The sequence shown here is derived from an EMBL/GenBank/DDBJ whole genome shotgun (WGS) entry which is preliminary data.</text>
</comment>
<name>A0A7I9VC59_9ACTN</name>
<sequence>MLINASIEASGTGRDSIGAAVSDSLRVWISRRKRLCAPSIIVVEISNPCTMPDCPTRSSNNPNPTDTTVEPDIGDYSTRPDSGSLHRGSNRFTIASIQYPADDSTANPGRSPKLPRNTRHDLLADIHTSIAAS</sequence>
<protein>
    <submittedName>
        <fullName evidence="2">Uncharacterized protein</fullName>
    </submittedName>
</protein>
<dbReference type="Proteomes" id="UP000444960">
    <property type="component" value="Unassembled WGS sequence"/>
</dbReference>
<dbReference type="EMBL" id="BJOV01000005">
    <property type="protein sequence ID" value="GEE02958.1"/>
    <property type="molecule type" value="Genomic_DNA"/>
</dbReference>
<gene>
    <name evidence="2" type="ORF">nbrc107696_34040</name>
</gene>
<evidence type="ECO:0000313" key="2">
    <source>
        <dbReference type="EMBL" id="GEE02958.1"/>
    </source>
</evidence>